<evidence type="ECO:0000256" key="4">
    <source>
        <dbReference type="ARBA" id="ARBA00022989"/>
    </source>
</evidence>
<feature type="transmembrane region" description="Helical" evidence="6">
    <location>
        <begin position="86"/>
        <end position="119"/>
    </location>
</feature>
<keyword evidence="8" id="KW-1185">Reference proteome</keyword>
<feature type="transmembrane region" description="Helical" evidence="6">
    <location>
        <begin position="339"/>
        <end position="360"/>
    </location>
</feature>
<feature type="transmembrane region" description="Helical" evidence="6">
    <location>
        <begin position="43"/>
        <end position="65"/>
    </location>
</feature>
<dbReference type="Proteomes" id="UP000711995">
    <property type="component" value="Unassembled WGS sequence"/>
</dbReference>
<protein>
    <submittedName>
        <fullName evidence="7">Sodium-dependent transporter</fullName>
    </submittedName>
</protein>
<reference evidence="7 8" key="1">
    <citation type="submission" date="2020-03" db="EMBL/GenBank/DDBJ databases">
        <title>Spirochaetal bacteria isolated from arthropods constitute a novel genus Entomospira genus novum within the order Spirochaetales.</title>
        <authorList>
            <person name="Grana-Miraglia L."/>
            <person name="Sikutova S."/>
            <person name="Fingerle V."/>
            <person name="Sing A."/>
            <person name="Castillo-Ramirez S."/>
            <person name="Margos G."/>
            <person name="Rudolf I."/>
        </authorList>
    </citation>
    <scope>NUCLEOTIDE SEQUENCE [LARGE SCALE GENOMIC DNA]</scope>
    <source>
        <strain evidence="7 8">BR193</strain>
    </source>
</reference>
<feature type="transmembrane region" description="Helical" evidence="6">
    <location>
        <begin position="246"/>
        <end position="272"/>
    </location>
</feature>
<evidence type="ECO:0000313" key="8">
    <source>
        <dbReference type="Proteomes" id="UP000711995"/>
    </source>
</evidence>
<feature type="transmembrane region" description="Helical" evidence="6">
    <location>
        <begin position="419"/>
        <end position="440"/>
    </location>
</feature>
<comment type="caution">
    <text evidence="7">The sequence shown here is derived from an EMBL/GenBank/DDBJ whole genome shotgun (WGS) entry which is preliminary data.</text>
</comment>
<name>A0A968GEZ5_9SPIO</name>
<dbReference type="PROSITE" id="PS50267">
    <property type="entry name" value="NA_NEUROTRAN_SYMP_3"/>
    <property type="match status" value="1"/>
</dbReference>
<comment type="subcellular location">
    <subcellularLocation>
        <location evidence="1">Membrane</location>
        <topology evidence="1">Multi-pass membrane protein</topology>
    </subcellularLocation>
</comment>
<dbReference type="InterPro" id="IPR037272">
    <property type="entry name" value="SNS_sf"/>
</dbReference>
<dbReference type="PANTHER" id="PTHR42948">
    <property type="entry name" value="TRANSPORTER"/>
    <property type="match status" value="1"/>
</dbReference>
<dbReference type="AlphaFoldDB" id="A0A968GEZ5"/>
<dbReference type="NCBIfam" id="NF037979">
    <property type="entry name" value="Na_transp"/>
    <property type="match status" value="1"/>
</dbReference>
<keyword evidence="2" id="KW-0813">Transport</keyword>
<dbReference type="Pfam" id="PF00209">
    <property type="entry name" value="SNF"/>
    <property type="match status" value="2"/>
</dbReference>
<keyword evidence="3 6" id="KW-0812">Transmembrane</keyword>
<gene>
    <name evidence="7" type="ORF">HCT14_06870</name>
</gene>
<feature type="transmembrane region" description="Helical" evidence="6">
    <location>
        <begin position="139"/>
        <end position="158"/>
    </location>
</feature>
<organism evidence="7 8">
    <name type="scientific">Entomospira entomophila</name>
    <dbReference type="NCBI Taxonomy" id="2719988"/>
    <lineage>
        <taxon>Bacteria</taxon>
        <taxon>Pseudomonadati</taxon>
        <taxon>Spirochaetota</taxon>
        <taxon>Spirochaetia</taxon>
        <taxon>Spirochaetales</taxon>
        <taxon>Spirochaetaceae</taxon>
        <taxon>Entomospira</taxon>
    </lineage>
</organism>
<dbReference type="EMBL" id="JAATLJ010000001">
    <property type="protein sequence ID" value="NIZ41224.1"/>
    <property type="molecule type" value="Genomic_DNA"/>
</dbReference>
<proteinExistence type="predicted"/>
<evidence type="ECO:0000313" key="7">
    <source>
        <dbReference type="EMBL" id="NIZ41224.1"/>
    </source>
</evidence>
<dbReference type="RefSeq" id="WP_167700792.1">
    <property type="nucleotide sequence ID" value="NZ_CP118174.1"/>
</dbReference>
<keyword evidence="4 6" id="KW-1133">Transmembrane helix</keyword>
<dbReference type="SUPFAM" id="SSF161070">
    <property type="entry name" value="SNF-like"/>
    <property type="match status" value="1"/>
</dbReference>
<dbReference type="InterPro" id="IPR047218">
    <property type="entry name" value="YocR/YhdH-like"/>
</dbReference>
<dbReference type="InterPro" id="IPR000175">
    <property type="entry name" value="Na/ntran_symport"/>
</dbReference>
<dbReference type="PRINTS" id="PR00176">
    <property type="entry name" value="NANEUSMPORT"/>
</dbReference>
<feature type="transmembrane region" description="Helical" evidence="6">
    <location>
        <begin position="380"/>
        <end position="398"/>
    </location>
</feature>
<feature type="transmembrane region" description="Helical" evidence="6">
    <location>
        <begin position="170"/>
        <end position="190"/>
    </location>
</feature>
<accession>A0A968GEZ5</accession>
<feature type="transmembrane region" description="Helical" evidence="6">
    <location>
        <begin position="298"/>
        <end position="319"/>
    </location>
</feature>
<evidence type="ECO:0000256" key="3">
    <source>
        <dbReference type="ARBA" id="ARBA00022692"/>
    </source>
</evidence>
<evidence type="ECO:0000256" key="1">
    <source>
        <dbReference type="ARBA" id="ARBA00004141"/>
    </source>
</evidence>
<feature type="transmembrane region" description="Helical" evidence="6">
    <location>
        <begin position="12"/>
        <end position="31"/>
    </location>
</feature>
<feature type="transmembrane region" description="Helical" evidence="6">
    <location>
        <begin position="210"/>
        <end position="234"/>
    </location>
</feature>
<dbReference type="PANTHER" id="PTHR42948:SF1">
    <property type="entry name" value="TRANSPORTER"/>
    <property type="match status" value="1"/>
</dbReference>
<sequence length="450" mass="49559">MASQKDEWSSHFGFLMAAIASAVGLGSIWRFPYLVGSYGGSAFIIMYTLLVIIVGVLGLAVEIAIGRNGGTDAVHSYTAIEPKSKFFSYIGIFTGFIIMTFYSLIGGWILYYLFISITFSLSSLPINHFDQFIASDTPLYWQLLFIGLTSFIIMKGVTKGIEKYSKSMNILLFILIVVITVRSVTLPNSIEGIRFLINPDFSIFKDKSVWLMAIGQAFFSLSLGMAIMVTYGCYVPKSINIAKSSFVVALSTLFIAILMGFAIFPAVFAFGFDPASGPGLLFNVLPQVFAKMNVGGPIFAILFFIATFFAAITSTISLIEPVIARTIKVTGFSRIRSTLIVTMVLILVSIPVAFSFGRFQHITIFGNSIFDALDFVTDKILLPFNAIVTFILAGWFWKSNGLINEITNQGSIKIPFQKISIWMIKVVLPALIGILLMSNIKPMLLSIIQH</sequence>
<evidence type="ECO:0000256" key="5">
    <source>
        <dbReference type="ARBA" id="ARBA00023136"/>
    </source>
</evidence>
<evidence type="ECO:0000256" key="2">
    <source>
        <dbReference type="ARBA" id="ARBA00022448"/>
    </source>
</evidence>
<dbReference type="GO" id="GO:0016020">
    <property type="term" value="C:membrane"/>
    <property type="evidence" value="ECO:0007669"/>
    <property type="project" value="UniProtKB-SubCell"/>
</dbReference>
<dbReference type="CDD" id="cd10336">
    <property type="entry name" value="SLC6sbd_Tyt1-Like"/>
    <property type="match status" value="1"/>
</dbReference>
<keyword evidence="5 6" id="KW-0472">Membrane</keyword>
<evidence type="ECO:0000256" key="6">
    <source>
        <dbReference type="SAM" id="Phobius"/>
    </source>
</evidence>